<evidence type="ECO:0000256" key="1">
    <source>
        <dbReference type="SAM" id="SignalP"/>
    </source>
</evidence>
<keyword evidence="1" id="KW-0732">Signal</keyword>
<sequence length="415" mass="47665">MTQVRRPSAAKPRSCQCLCWFLLLGTLFWLVTEHDIPDHPSAVPAPFMAKSFDMLAMRNSNNNNNDVIDNAPVDPTKVLDEPHIYQYRRNCHGERPTLASIQACYPDATLHFGQQTHNNPPSSSSCDQYPQDQPLTWSFVQECLAGRHTSTNNKISQIHVIGERNSGTKWLQQELAQCFPKSVARSHRDFLRSKHFFQPPVRGMLSESLVIAIVRSPDEWLAAMREKPYHMPFHMNGYDSITNKVIPLDWDEFTKRQTWTMPLPHQEFPPKEGSCVQGFSFTEVSPCLFNDTSIVPRNKWRGHMPVYELQRDGSGIPFSHLLDLRAEKILNFVLEVPLLMALGGFLAVRYEDLVKHGTQGFLEQVAHLLDLQLPSSCKPQPPRPERLGRRTIPSKVRMWMEERLVLETEQLLGYR</sequence>
<feature type="chain" id="PRO_5040318345" description="Sulfotransferase domain-containing protein" evidence="1">
    <location>
        <begin position="34"/>
        <end position="415"/>
    </location>
</feature>
<protein>
    <recommendedName>
        <fullName evidence="4">Sulfotransferase domain-containing protein</fullName>
    </recommendedName>
</protein>
<dbReference type="EMBL" id="CAICTM010002883">
    <property type="protein sequence ID" value="CAB9530446.1"/>
    <property type="molecule type" value="Genomic_DNA"/>
</dbReference>
<reference evidence="2" key="1">
    <citation type="submission" date="2020-06" db="EMBL/GenBank/DDBJ databases">
        <authorList>
            <consortium name="Plant Systems Biology data submission"/>
        </authorList>
    </citation>
    <scope>NUCLEOTIDE SEQUENCE</scope>
    <source>
        <strain evidence="2">D6</strain>
    </source>
</reference>
<proteinExistence type="predicted"/>
<organism evidence="2 3">
    <name type="scientific">Seminavis robusta</name>
    <dbReference type="NCBI Taxonomy" id="568900"/>
    <lineage>
        <taxon>Eukaryota</taxon>
        <taxon>Sar</taxon>
        <taxon>Stramenopiles</taxon>
        <taxon>Ochrophyta</taxon>
        <taxon>Bacillariophyta</taxon>
        <taxon>Bacillariophyceae</taxon>
        <taxon>Bacillariophycidae</taxon>
        <taxon>Naviculales</taxon>
        <taxon>Naviculaceae</taxon>
        <taxon>Seminavis</taxon>
    </lineage>
</organism>
<evidence type="ECO:0000313" key="2">
    <source>
        <dbReference type="EMBL" id="CAB9530446.1"/>
    </source>
</evidence>
<dbReference type="AlphaFoldDB" id="A0A9N8F361"/>
<keyword evidence="3" id="KW-1185">Reference proteome</keyword>
<evidence type="ECO:0000313" key="3">
    <source>
        <dbReference type="Proteomes" id="UP001153069"/>
    </source>
</evidence>
<name>A0A9N8F361_9STRA</name>
<dbReference type="SUPFAM" id="SSF52540">
    <property type="entry name" value="P-loop containing nucleoside triphosphate hydrolases"/>
    <property type="match status" value="1"/>
</dbReference>
<accession>A0A9N8F361</accession>
<feature type="signal peptide" evidence="1">
    <location>
        <begin position="1"/>
        <end position="33"/>
    </location>
</feature>
<comment type="caution">
    <text evidence="2">The sequence shown here is derived from an EMBL/GenBank/DDBJ whole genome shotgun (WGS) entry which is preliminary data.</text>
</comment>
<gene>
    <name evidence="2" type="ORF">SEMRO_2885_G339360.1</name>
</gene>
<dbReference type="Proteomes" id="UP001153069">
    <property type="component" value="Unassembled WGS sequence"/>
</dbReference>
<dbReference type="InterPro" id="IPR027417">
    <property type="entry name" value="P-loop_NTPase"/>
</dbReference>
<evidence type="ECO:0008006" key="4">
    <source>
        <dbReference type="Google" id="ProtNLM"/>
    </source>
</evidence>
<dbReference type="OrthoDB" id="34984at2759"/>